<evidence type="ECO:0000256" key="2">
    <source>
        <dbReference type="PROSITE-ProRule" id="PRU00335"/>
    </source>
</evidence>
<dbReference type="GO" id="GO:0003677">
    <property type="term" value="F:DNA binding"/>
    <property type="evidence" value="ECO:0007669"/>
    <property type="project" value="UniProtKB-UniRule"/>
</dbReference>
<reference evidence="4 5" key="1">
    <citation type="submission" date="2019-05" db="EMBL/GenBank/DDBJ databases">
        <authorList>
            <person name="Lee S.D."/>
        </authorList>
    </citation>
    <scope>NUCLEOTIDE SEQUENCE [LARGE SCALE GENOMIC DNA]</scope>
    <source>
        <strain evidence="4 5">YC2-7</strain>
    </source>
</reference>
<dbReference type="InterPro" id="IPR009057">
    <property type="entry name" value="Homeodomain-like_sf"/>
</dbReference>
<dbReference type="AlphaFoldDB" id="A0A848KCQ9"/>
<dbReference type="PROSITE" id="PS50977">
    <property type="entry name" value="HTH_TETR_2"/>
    <property type="match status" value="1"/>
</dbReference>
<dbReference type="Gene3D" id="1.10.357.10">
    <property type="entry name" value="Tetracycline Repressor, domain 2"/>
    <property type="match status" value="1"/>
</dbReference>
<evidence type="ECO:0000313" key="5">
    <source>
        <dbReference type="Proteomes" id="UP000535543"/>
    </source>
</evidence>
<comment type="caution">
    <text evidence="4">The sequence shown here is derived from an EMBL/GenBank/DDBJ whole genome shotgun (WGS) entry which is preliminary data.</text>
</comment>
<name>A0A848KCQ9_9NOCA</name>
<dbReference type="Pfam" id="PF00440">
    <property type="entry name" value="TetR_N"/>
    <property type="match status" value="1"/>
</dbReference>
<dbReference type="Proteomes" id="UP000535543">
    <property type="component" value="Unassembled WGS sequence"/>
</dbReference>
<dbReference type="InterPro" id="IPR001647">
    <property type="entry name" value="HTH_TetR"/>
</dbReference>
<gene>
    <name evidence="4" type="ORF">FGL95_02125</name>
</gene>
<sequence length="187" mass="21051">MRLLVTREDYFDAAMTLLAKEGEGKLKISSLCKALNVTTGSFYGYFGSLDGFVDEFLVYWEQSQTDRIVELSNAPADPVQRVHLMKNLAAQIPHNAEAAIRSWAHTNVRVAEAQKRVDTRRQRALSDILLPGVRTRRQANRLAFMGITLLVGLQQWRAPVTKKDFDMLFDEYESVILSRMAGDAAAS</sequence>
<evidence type="ECO:0000313" key="4">
    <source>
        <dbReference type="EMBL" id="NMN93837.1"/>
    </source>
</evidence>
<dbReference type="RefSeq" id="WP_169584525.1">
    <property type="nucleotide sequence ID" value="NZ_VCQU01000001.1"/>
</dbReference>
<evidence type="ECO:0000256" key="1">
    <source>
        <dbReference type="ARBA" id="ARBA00023125"/>
    </source>
</evidence>
<feature type="domain" description="HTH tetR-type" evidence="3">
    <location>
        <begin position="4"/>
        <end position="64"/>
    </location>
</feature>
<feature type="DNA-binding region" description="H-T-H motif" evidence="2">
    <location>
        <begin position="27"/>
        <end position="46"/>
    </location>
</feature>
<accession>A0A848KCQ9</accession>
<keyword evidence="5" id="KW-1185">Reference proteome</keyword>
<proteinExistence type="predicted"/>
<protein>
    <submittedName>
        <fullName evidence="4">TetR/AcrR family transcriptional regulator</fullName>
    </submittedName>
</protein>
<reference evidence="4 5" key="2">
    <citation type="submission" date="2020-06" db="EMBL/GenBank/DDBJ databases">
        <title>Antribacter stalactiti gen. nov., sp. nov., a new member of the family Nacardiaceae isolated from a cave.</title>
        <authorList>
            <person name="Kim I.S."/>
        </authorList>
    </citation>
    <scope>NUCLEOTIDE SEQUENCE [LARGE SCALE GENOMIC DNA]</scope>
    <source>
        <strain evidence="4 5">YC2-7</strain>
    </source>
</reference>
<keyword evidence="1 2" id="KW-0238">DNA-binding</keyword>
<dbReference type="EMBL" id="VCQU01000001">
    <property type="protein sequence ID" value="NMN93837.1"/>
    <property type="molecule type" value="Genomic_DNA"/>
</dbReference>
<organism evidence="4 5">
    <name type="scientific">Antrihabitans stalactiti</name>
    <dbReference type="NCBI Taxonomy" id="2584121"/>
    <lineage>
        <taxon>Bacteria</taxon>
        <taxon>Bacillati</taxon>
        <taxon>Actinomycetota</taxon>
        <taxon>Actinomycetes</taxon>
        <taxon>Mycobacteriales</taxon>
        <taxon>Nocardiaceae</taxon>
        <taxon>Antrihabitans</taxon>
    </lineage>
</organism>
<dbReference type="SUPFAM" id="SSF46689">
    <property type="entry name" value="Homeodomain-like"/>
    <property type="match status" value="1"/>
</dbReference>
<evidence type="ECO:0000259" key="3">
    <source>
        <dbReference type="PROSITE" id="PS50977"/>
    </source>
</evidence>